<dbReference type="InterPro" id="IPR014012">
    <property type="entry name" value="HSA_dom"/>
</dbReference>
<dbReference type="OrthoDB" id="5857104at2759"/>
<dbReference type="GO" id="GO:0006338">
    <property type="term" value="P:chromatin remodeling"/>
    <property type="evidence" value="ECO:0007669"/>
    <property type="project" value="TreeGrafter"/>
</dbReference>
<dbReference type="SMART" id="SM00490">
    <property type="entry name" value="HELICc"/>
    <property type="match status" value="1"/>
</dbReference>
<dbReference type="InterPro" id="IPR014001">
    <property type="entry name" value="Helicase_ATP-bd"/>
</dbReference>
<feature type="compositionally biased region" description="Acidic residues" evidence="10">
    <location>
        <begin position="262"/>
        <end position="280"/>
    </location>
</feature>
<feature type="region of interest" description="Disordered" evidence="10">
    <location>
        <begin position="1300"/>
        <end position="1328"/>
    </location>
</feature>
<reference evidence="16" key="1">
    <citation type="submission" date="2021-02" db="EMBL/GenBank/DDBJ databases">
        <authorList>
            <person name="Palmer J.M."/>
        </authorList>
    </citation>
    <scope>NUCLEOTIDE SEQUENCE</scope>
    <source>
        <strain evidence="16">SCRP734</strain>
    </source>
</reference>
<dbReference type="CDD" id="cd00201">
    <property type="entry name" value="WW"/>
    <property type="match status" value="1"/>
</dbReference>
<sequence length="2626" mass="287689">MANARLKQARRRTSFRASNAAQPAAQNPAQTQPPPAPAEAPPAPHDERISDAQSEREALESALSARKSALEDKIQALTLGRAIHKEPEPGCDASGRRLARCHRDFLLQEMEWMAADFSQERKWRLRNAKTLSQALVSHLDRQEQRLARQKKSEEVARRRAAARVGRDVKKFWTKIDKIIAFKVKLQADELRQRHMQKHLMQLVAQTAKYATALAASFQEAQGAQEEEDDEMKLRKQEGELSAEELAAECAALDVAEGSESVDSSDDGDFEMAEEEEDDETTIAAEESRSGPISRRQAAAEIAALREEGEMSVDELRARYAAAPESGDEATPVDAIESSNSSEDGDFEVTEEEEDDETTIAAEERRSGPVSRRQAAAEVATLQEENELSIEELRARYTEALEADDDEVPGTDHGGEMEVDEVNDANDDAGDGDFVPTRRQEEDQAEDETTIEEEERLEGDASPSQNTEELRLLQEESEMSIEQLRARYAASSESSNHENEDSMSDNGHDAVDGNRERGRPEADESKAEVIDAPASDATAAKASPARNNGYKRPYILTSRLDLREYQEAGVNWLISMCERRINGILADEMGLGKTIQTISLLAHLACAQGLWGPHLIVVPTSCLVNWEMELKRWCPAFKVLTYFGSAKRRKELRQGWSKQNAFQVCITSYQLVVQDAHCFKRKKWYYLILDEAHNIKNWKSLRWQTLLTFSSQRRLLLTGTPLQNNLLELWALMHFLMPHVFASRKEFSYWFQNPLALMVENGSDPTQSGDNGVEGGKDLVTQLHGIIRPFVLRRLKKDVAKQLPGKFEHVITCQLSRRQRFLYEDFISRSSTRRAMFGRGKGRGANFMSMMNVLMQLRKVCNHPDLFEPRPIASPLDMPSIHMHIPSRCGYLVDEIVNKRPRVALWTANNLPGLELLRSEKFSSKRRRELFFYDVSVPLPDDAVAAVPPAYEGKKDIVRRIMKIAAKRREYWEQKRASVSQLQKLHVGLYLDEPVFGDSLVRACTMPTFISLAMEVHMHRTQPFIGAREPTQALQAMVRAPEERLASLQPVVNKSVCYVPKARARPARVIYGGGGFAYDDNFVLSRKMQAEELEAKHAQPVVNRILAPYHNSFKRTQLFFPDKALVQFDCGKLQQLAVLLRTLKRGGHRCLIFTQMSSMLNILEVFLNLHGHTYFRLDGATKVEKRQMLMERFNRDEKIFCFILSTRSGGLGVNLTGADAVIFYDSDWNPAMDAQAQDRAHRIGQTRDVHIYRLVSEHTVEENILRKAQQKRHLDFLVMSEGQFTTDFFSKASLRELMVGSTDEEPDGFESESELEDESTDEDIDDENEVSLDTVENAMAQLEDEEDVVAMKGARDEYLQEQNEFDDDAGGGSNSPPPKAPVRTGYTGDAESSRPSTPSSIISAASERGDDEDDGFGNEDTAEEDTAEEVNDRSAKKGSRRDLVTPDGSEHDESMDDDVDPKKMAKSSRKRQRRNSNDRRKMPKRPKLLELHDHNGKHGDKVREKARDAAEEQKLQAWKASVQSLQGFEDSLNPVDRYALHFREDVDPLYAYTPAQQAAALAGIEANPTAPTLLEDIEQTEAEKREEEARLIAEGELVVGQMDDNDETNPDQLTEHYTELYCRERAHVLFERRKRLLTGAAWLLMKCAKTGQPFYFNADTREATWECPSVRLANEQFKSAQKRGYEGLPPPALQRVLSMLDPYPERHRAHMVCRSWHTAAQHQSLFVKVSASDFDPGSPTSLATVLANVALGDTVLFGAGVYQLDETLEISKSLRLLAAPDSHVELQMHSCRAQLRWSACGGVIRGFHFTRTSSAPDAAAREIKLSSDAKEGMPAVKESRRALRKQNKKLANWQHLLSVVGDGQLRVECCEFDGNGLGNACVCVWGRGEKKKKKKKKKKKRARGSGTNSASTSKPSTPLVGPSTASTPAATPRANTAPALTSAVITRRGATLSVPVSATSTPKTVASAVVEATITAPRITTPAGRAPVTATPKATAPAPATARVATLTTSAPVNTIARISTPAVSTPVNITPRPTTPVPAGGVTVAPGDTSPRVTSATGISGVVAAASTTAIPAADTLLVLQNCRIRGAGSSGVLLVRGSLVMSRNTVEGNAHSGVTVLGGQALMRRNKIQRNSRFGLRLLYHAGNVIVEDNMVFGNACGNLDVDNSGRRFVVRLNDMDKGKKASEKLPHSHGKLRLKTYRVLEKEIPRGTPIVAKPATSVTSATSEYWKRQLTGTIAVAPASSVSPATAKTTSTATPARPVITASNIMAAGIPMGFMRPVVFPQGSNALHVSHLPMAFASLGAKPGIPSVTLNRSTSSAPLSTTAATLQRTVSAPGAASSAPARPVTLPGTTIPTTSATATAASIVEPPKKRRKRRPKTQEVIVGGREIVVRDTCEKPTEKIVKPRRSKDAQTPVPTPGTLHQMTSPSALQLKFAPGSTAAAVAAAMSAMMANTAKLQAAATSALTQVQAGATPTLIGSTVLSKPAVGMTSTVGVKPVTLKPAVTMAQPTQTDSALSVVKTIVAAKSSTLVGSVSPTASTVAAKPAVTVTSTVGAKPVTLKPAVTTVPMLKTGGILKVAGSSAEPPAKPGEKRTLETAGIESKTTTAKTKISGRDDGQPDEKVSKP</sequence>
<evidence type="ECO:0000256" key="7">
    <source>
        <dbReference type="ARBA" id="ARBA00022853"/>
    </source>
</evidence>
<dbReference type="FunFam" id="3.40.50.300:FF:002272">
    <property type="entry name" value="protein PHOTOPERIOD-INDEPENDENT EARLY FLOWERING 1 isoform X1"/>
    <property type="match status" value="1"/>
</dbReference>
<feature type="compositionally biased region" description="Basic and acidic residues" evidence="10">
    <location>
        <begin position="2612"/>
        <end position="2626"/>
    </location>
</feature>
<dbReference type="InterPro" id="IPR001202">
    <property type="entry name" value="WW_dom"/>
</dbReference>
<evidence type="ECO:0000313" key="16">
    <source>
        <dbReference type="EMBL" id="KAG7381116.1"/>
    </source>
</evidence>
<feature type="region of interest" description="Disordered" evidence="10">
    <location>
        <begin position="2400"/>
        <end position="2424"/>
    </location>
</feature>
<feature type="compositionally biased region" description="Acidic residues" evidence="10">
    <location>
        <begin position="416"/>
        <end position="430"/>
    </location>
</feature>
<accession>A0A8T1VJK3</accession>
<dbReference type="InterPro" id="IPR039448">
    <property type="entry name" value="Beta_helix"/>
</dbReference>
<feature type="compositionally biased region" description="Basic residues" evidence="10">
    <location>
        <begin position="1463"/>
        <end position="1473"/>
    </location>
</feature>
<feature type="region of interest" description="Disordered" evidence="10">
    <location>
        <begin position="1891"/>
        <end position="1940"/>
    </location>
</feature>
<feature type="domain" description="HSA" evidence="15">
    <location>
        <begin position="90"/>
        <end position="163"/>
    </location>
</feature>
<dbReference type="PROSITE" id="PS51192">
    <property type="entry name" value="HELICASE_ATP_BIND_1"/>
    <property type="match status" value="1"/>
</dbReference>
<dbReference type="SMART" id="SM00573">
    <property type="entry name" value="HSA"/>
    <property type="match status" value="1"/>
</dbReference>
<dbReference type="InterPro" id="IPR050520">
    <property type="entry name" value="INO80/SWR1_helicase"/>
</dbReference>
<dbReference type="CDD" id="cd09917">
    <property type="entry name" value="F-box_SF"/>
    <property type="match status" value="1"/>
</dbReference>
<feature type="domain" description="Helicase ATP-binding" evidence="13">
    <location>
        <begin position="573"/>
        <end position="738"/>
    </location>
</feature>
<evidence type="ECO:0000259" key="14">
    <source>
        <dbReference type="PROSITE" id="PS51194"/>
    </source>
</evidence>
<evidence type="ECO:0000256" key="9">
    <source>
        <dbReference type="ARBA" id="ARBA00023242"/>
    </source>
</evidence>
<dbReference type="InterPro" id="IPR049730">
    <property type="entry name" value="SNF2/RAD54-like_C"/>
</dbReference>
<keyword evidence="3" id="KW-0547">Nucleotide-binding</keyword>
<dbReference type="SMART" id="SM00487">
    <property type="entry name" value="DEXDc"/>
    <property type="match status" value="1"/>
</dbReference>
<feature type="region of interest" description="Disordered" evidence="10">
    <location>
        <begin position="254"/>
        <end position="544"/>
    </location>
</feature>
<evidence type="ECO:0000259" key="12">
    <source>
        <dbReference type="PROSITE" id="PS50181"/>
    </source>
</evidence>
<dbReference type="PANTHER" id="PTHR45685:SF1">
    <property type="entry name" value="HELICASE SRCAP"/>
    <property type="match status" value="1"/>
</dbReference>
<feature type="region of interest" description="Disordered" evidence="10">
    <location>
        <begin position="2333"/>
        <end position="2380"/>
    </location>
</feature>
<dbReference type="PROSITE" id="PS50181">
    <property type="entry name" value="FBOX"/>
    <property type="match status" value="1"/>
</dbReference>
<evidence type="ECO:0008006" key="18">
    <source>
        <dbReference type="Google" id="ProtNLM"/>
    </source>
</evidence>
<evidence type="ECO:0000256" key="4">
    <source>
        <dbReference type="ARBA" id="ARBA00022801"/>
    </source>
</evidence>
<feature type="region of interest" description="Disordered" evidence="10">
    <location>
        <begin position="220"/>
        <end position="240"/>
    </location>
</feature>
<feature type="compositionally biased region" description="Acidic residues" evidence="10">
    <location>
        <begin position="1301"/>
        <end position="1328"/>
    </location>
</feature>
<feature type="compositionally biased region" description="Pro residues" evidence="10">
    <location>
        <begin position="31"/>
        <end position="43"/>
    </location>
</feature>
<feature type="compositionally biased region" description="Basic and acidic residues" evidence="10">
    <location>
        <begin position="44"/>
        <end position="59"/>
    </location>
</feature>
<dbReference type="Pfam" id="PF00176">
    <property type="entry name" value="SNF2-rel_dom"/>
    <property type="match status" value="1"/>
</dbReference>
<dbReference type="PROSITE" id="PS51194">
    <property type="entry name" value="HELICASE_CTER"/>
    <property type="match status" value="1"/>
</dbReference>
<feature type="compositionally biased region" description="Low complexity" evidence="10">
    <location>
        <begin position="20"/>
        <end position="30"/>
    </location>
</feature>
<name>A0A8T1VJK3_9STRA</name>
<dbReference type="Pfam" id="PF07529">
    <property type="entry name" value="HSA"/>
    <property type="match status" value="1"/>
</dbReference>
<feature type="domain" description="F-box" evidence="12">
    <location>
        <begin position="1681"/>
        <end position="1728"/>
    </location>
</feature>
<comment type="subcellular location">
    <subcellularLocation>
        <location evidence="1">Nucleus</location>
    </subcellularLocation>
</comment>
<dbReference type="PANTHER" id="PTHR45685">
    <property type="entry name" value="HELICASE SRCAP-RELATED"/>
    <property type="match status" value="1"/>
</dbReference>
<comment type="caution">
    <text evidence="16">The sequence shown here is derived from an EMBL/GenBank/DDBJ whole genome shotgun (WGS) entry which is preliminary data.</text>
</comment>
<feature type="compositionally biased region" description="Basic residues" evidence="10">
    <location>
        <begin position="1891"/>
        <end position="1902"/>
    </location>
</feature>
<dbReference type="Proteomes" id="UP000694044">
    <property type="component" value="Unassembled WGS sequence"/>
</dbReference>
<keyword evidence="4" id="KW-0378">Hydrolase</keyword>
<feature type="compositionally biased region" description="Polar residues" evidence="10">
    <location>
        <begin position="1904"/>
        <end position="1915"/>
    </location>
</feature>
<feature type="compositionally biased region" description="Acidic residues" evidence="10">
    <location>
        <begin position="1408"/>
        <end position="1428"/>
    </location>
</feature>
<proteinExistence type="inferred from homology"/>
<protein>
    <recommendedName>
        <fullName evidence="18">Protein PHOTOPERIOD-INDEPENDENT EARLY FLOWERING 1</fullName>
    </recommendedName>
</protein>
<dbReference type="GO" id="GO:0005524">
    <property type="term" value="F:ATP binding"/>
    <property type="evidence" value="ECO:0007669"/>
    <property type="project" value="UniProtKB-KW"/>
</dbReference>
<keyword evidence="17" id="KW-1185">Reference proteome</keyword>
<evidence type="ECO:0000256" key="2">
    <source>
        <dbReference type="ARBA" id="ARBA00009220"/>
    </source>
</evidence>
<dbReference type="GO" id="GO:0016887">
    <property type="term" value="F:ATP hydrolysis activity"/>
    <property type="evidence" value="ECO:0007669"/>
    <property type="project" value="TreeGrafter"/>
</dbReference>
<feature type="compositionally biased region" description="Basic and acidic residues" evidence="10">
    <location>
        <begin position="1429"/>
        <end position="1451"/>
    </location>
</feature>
<evidence type="ECO:0000313" key="17">
    <source>
        <dbReference type="Proteomes" id="UP000694044"/>
    </source>
</evidence>
<dbReference type="GO" id="GO:0004386">
    <property type="term" value="F:helicase activity"/>
    <property type="evidence" value="ECO:0007669"/>
    <property type="project" value="UniProtKB-KW"/>
</dbReference>
<feature type="compositionally biased region" description="Basic and acidic residues" evidence="10">
    <location>
        <begin position="494"/>
        <end position="528"/>
    </location>
</feature>
<feature type="compositionally biased region" description="Low complexity" evidence="10">
    <location>
        <begin position="1921"/>
        <end position="1938"/>
    </location>
</feature>
<comment type="similarity">
    <text evidence="2">Belongs to the SNF2/RAD54 helicase family. SWR1 subfamily.</text>
</comment>
<evidence type="ECO:0000256" key="6">
    <source>
        <dbReference type="ARBA" id="ARBA00022840"/>
    </source>
</evidence>
<dbReference type="Pfam" id="PF12937">
    <property type="entry name" value="F-box-like"/>
    <property type="match status" value="1"/>
</dbReference>
<feature type="region of interest" description="Disordered" evidence="10">
    <location>
        <begin position="2580"/>
        <end position="2626"/>
    </location>
</feature>
<feature type="compositionally biased region" description="Low complexity" evidence="10">
    <location>
        <begin position="2333"/>
        <end position="2365"/>
    </location>
</feature>
<dbReference type="GO" id="GO:0000812">
    <property type="term" value="C:Swr1 complex"/>
    <property type="evidence" value="ECO:0007669"/>
    <property type="project" value="TreeGrafter"/>
</dbReference>
<dbReference type="InterPro" id="IPR000330">
    <property type="entry name" value="SNF2_N"/>
</dbReference>
<evidence type="ECO:0000256" key="8">
    <source>
        <dbReference type="ARBA" id="ARBA00023125"/>
    </source>
</evidence>
<dbReference type="Pfam" id="PF13229">
    <property type="entry name" value="Beta_helix"/>
    <property type="match status" value="1"/>
</dbReference>
<dbReference type="EMBL" id="JAGDFM010000261">
    <property type="protein sequence ID" value="KAG7381116.1"/>
    <property type="molecule type" value="Genomic_DNA"/>
</dbReference>
<keyword evidence="5" id="KW-0347">Helicase</keyword>
<feature type="compositionally biased region" description="Acidic residues" evidence="10">
    <location>
        <begin position="342"/>
        <end position="357"/>
    </location>
</feature>
<evidence type="ECO:0000256" key="5">
    <source>
        <dbReference type="ARBA" id="ARBA00022806"/>
    </source>
</evidence>
<keyword evidence="8" id="KW-0238">DNA-binding</keyword>
<feature type="compositionally biased region" description="Basic and acidic residues" evidence="10">
    <location>
        <begin position="303"/>
        <end position="317"/>
    </location>
</feature>
<keyword evidence="7" id="KW-0156">Chromatin regulator</keyword>
<dbReference type="InterPro" id="IPR001650">
    <property type="entry name" value="Helicase_C-like"/>
</dbReference>
<gene>
    <name evidence="16" type="ORF">PHYPSEUDO_006442</name>
</gene>
<keyword evidence="9" id="KW-0539">Nucleus</keyword>
<dbReference type="Pfam" id="PF00271">
    <property type="entry name" value="Helicase_C"/>
    <property type="match status" value="1"/>
</dbReference>
<dbReference type="PROSITE" id="PS50020">
    <property type="entry name" value="WW_DOMAIN_2"/>
    <property type="match status" value="1"/>
</dbReference>
<dbReference type="GO" id="GO:0042393">
    <property type="term" value="F:histone binding"/>
    <property type="evidence" value="ECO:0007669"/>
    <property type="project" value="TreeGrafter"/>
</dbReference>
<feature type="compositionally biased region" description="Low complexity" evidence="10">
    <location>
        <begin position="530"/>
        <end position="544"/>
    </location>
</feature>
<dbReference type="PROSITE" id="PS51204">
    <property type="entry name" value="HSA"/>
    <property type="match status" value="1"/>
</dbReference>
<dbReference type="InterPro" id="IPR001810">
    <property type="entry name" value="F-box_dom"/>
</dbReference>
<dbReference type="GO" id="GO:0003677">
    <property type="term" value="F:DNA binding"/>
    <property type="evidence" value="ECO:0007669"/>
    <property type="project" value="UniProtKB-KW"/>
</dbReference>
<dbReference type="FunFam" id="3.40.50.10810:FF:000005">
    <property type="entry name" value="Photoperiod-independent early flowering 1"/>
    <property type="match status" value="1"/>
</dbReference>
<feature type="region of interest" description="Disordered" evidence="10">
    <location>
        <begin position="1"/>
        <end position="60"/>
    </location>
</feature>
<feature type="compositionally biased region" description="Acidic residues" evidence="10">
    <location>
        <begin position="442"/>
        <end position="456"/>
    </location>
</feature>
<evidence type="ECO:0000259" key="15">
    <source>
        <dbReference type="PROSITE" id="PS51204"/>
    </source>
</evidence>
<feature type="domain" description="WW" evidence="11">
    <location>
        <begin position="1641"/>
        <end position="1669"/>
    </location>
</feature>
<feature type="region of interest" description="Disordered" evidence="10">
    <location>
        <begin position="2026"/>
        <end position="2049"/>
    </location>
</feature>
<evidence type="ECO:0000259" key="13">
    <source>
        <dbReference type="PROSITE" id="PS51192"/>
    </source>
</evidence>
<feature type="compositionally biased region" description="Low complexity" evidence="10">
    <location>
        <begin position="1392"/>
        <end position="1405"/>
    </location>
</feature>
<evidence type="ECO:0000256" key="10">
    <source>
        <dbReference type="SAM" id="MobiDB-lite"/>
    </source>
</evidence>
<feature type="region of interest" description="Disordered" evidence="10">
    <location>
        <begin position="1363"/>
        <end position="1508"/>
    </location>
</feature>
<dbReference type="CDD" id="cd18003">
    <property type="entry name" value="DEXQc_SRCAP"/>
    <property type="match status" value="1"/>
</dbReference>
<evidence type="ECO:0000256" key="3">
    <source>
        <dbReference type="ARBA" id="ARBA00022741"/>
    </source>
</evidence>
<feature type="domain" description="Helicase C-terminal" evidence="14">
    <location>
        <begin position="1131"/>
        <end position="1284"/>
    </location>
</feature>
<organism evidence="16 17">
    <name type="scientific">Phytophthora pseudosyringae</name>
    <dbReference type="NCBI Taxonomy" id="221518"/>
    <lineage>
        <taxon>Eukaryota</taxon>
        <taxon>Sar</taxon>
        <taxon>Stramenopiles</taxon>
        <taxon>Oomycota</taxon>
        <taxon>Peronosporomycetes</taxon>
        <taxon>Peronosporales</taxon>
        <taxon>Peronosporaceae</taxon>
        <taxon>Phytophthora</taxon>
    </lineage>
</organism>
<feature type="compositionally biased region" description="Basic and acidic residues" evidence="10">
    <location>
        <begin position="1486"/>
        <end position="1508"/>
    </location>
</feature>
<dbReference type="CDD" id="cd18793">
    <property type="entry name" value="SF2_C_SNF"/>
    <property type="match status" value="1"/>
</dbReference>
<evidence type="ECO:0000256" key="1">
    <source>
        <dbReference type="ARBA" id="ARBA00004123"/>
    </source>
</evidence>
<keyword evidence="6" id="KW-0067">ATP-binding</keyword>
<evidence type="ECO:0000259" key="11">
    <source>
        <dbReference type="PROSITE" id="PS50020"/>
    </source>
</evidence>